<dbReference type="Gene3D" id="3.90.1200.10">
    <property type="match status" value="1"/>
</dbReference>
<feature type="domain" description="Aminoglycoside phosphotransferase" evidence="1">
    <location>
        <begin position="27"/>
        <end position="218"/>
    </location>
</feature>
<accession>U1N321</accession>
<evidence type="ECO:0000313" key="3">
    <source>
        <dbReference type="Proteomes" id="UP000016464"/>
    </source>
</evidence>
<dbReference type="Pfam" id="PF01636">
    <property type="entry name" value="APH"/>
    <property type="match status" value="1"/>
</dbReference>
<reference evidence="2 3" key="1">
    <citation type="journal article" date="2013" name="Genome Announc.">
        <title>Draft Genome Sequence of Exiguobacterium pavilionensis Strain RW-2, with Wide Thermal, Salinity, and pH Tolerance, Isolated from Modern Freshwater Microbialites.</title>
        <authorList>
            <person name="White R.A.III."/>
            <person name="Grassa C.J."/>
            <person name="Suttle C.A."/>
        </authorList>
    </citation>
    <scope>NUCLEOTIDE SEQUENCE [LARGE SCALE GENOMIC DNA]</scope>
    <source>
        <strain evidence="2 3">RW-2</strain>
    </source>
</reference>
<sequence length="266" mass="30370">MNMYSDIIGALGEEWTVASAGGITGEAYVATTRQQKIFVKRNSSPFLAILSAEGIVPKLLWTKRMFNGDVLSAQQFIEGRELSPADMKRADVAAQLGKIHHSKELLFMLQQLNHTPVTSSLLLRQCAAYEQDEADVTIDEAIRWLSVHQPIDDERELVVCHSDLNHNNWIEDETGLLYLTDWDDAIIADRAFDLAMVVYSYVDEVDWETWFSHYGIRFTSELHYRMHWYAIAQTVLTLYGEQNGIARAEGLTVLRELLDEAEERTQ</sequence>
<name>U1N321_9BACL</name>
<organism evidence="2 3">
    <name type="scientific">Exiguobacterium chiriqhucha RW-2</name>
    <dbReference type="NCBI Taxonomy" id="1345023"/>
    <lineage>
        <taxon>Bacteria</taxon>
        <taxon>Bacillati</taxon>
        <taxon>Bacillota</taxon>
        <taxon>Bacilli</taxon>
        <taxon>Bacillales</taxon>
        <taxon>Bacillales Family XII. Incertae Sedis</taxon>
        <taxon>Exiguobacterium</taxon>
    </lineage>
</organism>
<dbReference type="eggNOG" id="COG0510">
    <property type="taxonomic scope" value="Bacteria"/>
</dbReference>
<dbReference type="GO" id="GO:0016740">
    <property type="term" value="F:transferase activity"/>
    <property type="evidence" value="ECO:0007669"/>
    <property type="project" value="UniProtKB-KW"/>
</dbReference>
<dbReference type="InterPro" id="IPR002575">
    <property type="entry name" value="Aminoglycoside_PTrfase"/>
</dbReference>
<keyword evidence="3" id="KW-1185">Reference proteome</keyword>
<evidence type="ECO:0000313" key="2">
    <source>
        <dbReference type="EMBL" id="ERG68306.1"/>
    </source>
</evidence>
<dbReference type="Proteomes" id="UP000016464">
    <property type="component" value="Unassembled WGS sequence"/>
</dbReference>
<dbReference type="SUPFAM" id="SSF56112">
    <property type="entry name" value="Protein kinase-like (PK-like)"/>
    <property type="match status" value="1"/>
</dbReference>
<dbReference type="PATRIC" id="fig|1345023.5.peg.405"/>
<dbReference type="PANTHER" id="PTHR40086:SF1">
    <property type="entry name" value="CELL CYCLE REGULATOR CCRZ"/>
    <property type="match status" value="1"/>
</dbReference>
<dbReference type="EMBL" id="ATCL01000009">
    <property type="protein sequence ID" value="ERG68306.1"/>
    <property type="molecule type" value="Genomic_DNA"/>
</dbReference>
<dbReference type="PANTHER" id="PTHR40086">
    <property type="entry name" value="PHOSPHOTRANSFERASE YTMP-RELATED"/>
    <property type="match status" value="1"/>
</dbReference>
<gene>
    <name evidence="2" type="ORF">M467_13580</name>
</gene>
<dbReference type="InterPro" id="IPR011009">
    <property type="entry name" value="Kinase-like_dom_sf"/>
</dbReference>
<protein>
    <submittedName>
        <fullName evidence="2">Phosphotransferase</fullName>
    </submittedName>
</protein>
<proteinExistence type="predicted"/>
<keyword evidence="2" id="KW-0808">Transferase</keyword>
<dbReference type="AlphaFoldDB" id="U1N321"/>
<dbReference type="InterPro" id="IPR052077">
    <property type="entry name" value="CcrZ_PhaseVar_Mediator"/>
</dbReference>
<evidence type="ECO:0000259" key="1">
    <source>
        <dbReference type="Pfam" id="PF01636"/>
    </source>
</evidence>
<comment type="caution">
    <text evidence="2">The sequence shown here is derived from an EMBL/GenBank/DDBJ whole genome shotgun (WGS) entry which is preliminary data.</text>
</comment>
<dbReference type="STRING" id="1385984.GCA_000702565_00990"/>
<dbReference type="OrthoDB" id="3171511at2"/>